<comment type="similarity">
    <text evidence="2">Belongs to the nitroreductase family.</text>
</comment>
<comment type="cofactor">
    <cofactor evidence="1">
        <name>FMN</name>
        <dbReference type="ChEBI" id="CHEBI:58210"/>
    </cofactor>
</comment>
<protein>
    <submittedName>
        <fullName evidence="7">Nitroreductase</fullName>
    </submittedName>
</protein>
<evidence type="ECO:0000256" key="2">
    <source>
        <dbReference type="ARBA" id="ARBA00007118"/>
    </source>
</evidence>
<evidence type="ECO:0000256" key="1">
    <source>
        <dbReference type="ARBA" id="ARBA00001917"/>
    </source>
</evidence>
<keyword evidence="3" id="KW-0285">Flavoprotein</keyword>
<dbReference type="SUPFAM" id="SSF55469">
    <property type="entry name" value="FMN-dependent nitroreductase-like"/>
    <property type="match status" value="1"/>
</dbReference>
<dbReference type="CDD" id="cd02136">
    <property type="entry name" value="PnbA_NfnB-like"/>
    <property type="match status" value="1"/>
</dbReference>
<evidence type="ECO:0000313" key="8">
    <source>
        <dbReference type="Proteomes" id="UP000054686"/>
    </source>
</evidence>
<dbReference type="Pfam" id="PF00881">
    <property type="entry name" value="Nitroreductase"/>
    <property type="match status" value="1"/>
</dbReference>
<dbReference type="InterPro" id="IPR029479">
    <property type="entry name" value="Nitroreductase"/>
</dbReference>
<dbReference type="RefSeq" id="WP_060566484.1">
    <property type="nucleotide sequence ID" value="NZ_CP040006.1"/>
</dbReference>
<evidence type="ECO:0000313" key="7">
    <source>
        <dbReference type="EMBL" id="KSW10852.1"/>
    </source>
</evidence>
<accession>A0A0V8RS55</accession>
<evidence type="ECO:0000256" key="4">
    <source>
        <dbReference type="ARBA" id="ARBA00022643"/>
    </source>
</evidence>
<feature type="domain" description="Nitroreductase" evidence="6">
    <location>
        <begin position="15"/>
        <end position="217"/>
    </location>
</feature>
<evidence type="ECO:0000256" key="3">
    <source>
        <dbReference type="ARBA" id="ARBA00022630"/>
    </source>
</evidence>
<dbReference type="Gene3D" id="3.40.109.10">
    <property type="entry name" value="NADH Oxidase"/>
    <property type="match status" value="1"/>
</dbReference>
<dbReference type="AlphaFoldDB" id="A0A0V8RS55"/>
<proteinExistence type="inferred from homology"/>
<keyword evidence="4" id="KW-0288">FMN</keyword>
<name>A0A0V8RS55_9ACTO</name>
<evidence type="ECO:0000259" key="6">
    <source>
        <dbReference type="Pfam" id="PF00881"/>
    </source>
</evidence>
<comment type="caution">
    <text evidence="7">The sequence shown here is derived from an EMBL/GenBank/DDBJ whole genome shotgun (WGS) entry which is preliminary data.</text>
</comment>
<dbReference type="GO" id="GO:0016491">
    <property type="term" value="F:oxidoreductase activity"/>
    <property type="evidence" value="ECO:0007669"/>
    <property type="project" value="UniProtKB-KW"/>
</dbReference>
<reference evidence="7 8" key="1">
    <citation type="submission" date="2015-10" db="EMBL/GenBank/DDBJ databases">
        <title>Draft Genome of Actinomyces odontolyticus subsp. actinosynbacter strain XH001.</title>
        <authorList>
            <person name="Mclean J.S."/>
            <person name="He X."/>
        </authorList>
    </citation>
    <scope>NUCLEOTIDE SEQUENCE [LARGE SCALE GENOMIC DNA]</scope>
    <source>
        <strain evidence="7 8">XH001</strain>
    </source>
</reference>
<keyword evidence="5" id="KW-0560">Oxidoreductase</keyword>
<sequence length="240" mass="26762">MTLNVETNDFSALTASRRSTRAFTDQEIPAEVLEAILADATTAPSWSNTRAFRVALATGERAQRLREHYGRLFDEEIAAHARKAEDPTVEIPVPDGDFPVRKRYPDEVRPAQIEVAKLLYGIHGIERADIEGRNRVNRRNVTAFDAPVMGFVFVHQDMLPWSALDAGLMLQTLFLSAKSRGIDSCPVGILATWREPVETEFEIPEGYRFITGFALGYADPEAPINAMQAPRPPIQLLEGK</sequence>
<dbReference type="EMBL" id="LLVT01000002">
    <property type="protein sequence ID" value="KSW10852.1"/>
    <property type="molecule type" value="Genomic_DNA"/>
</dbReference>
<dbReference type="OrthoDB" id="9798230at2"/>
<dbReference type="PANTHER" id="PTHR43673">
    <property type="entry name" value="NAD(P)H NITROREDUCTASE YDGI-RELATED"/>
    <property type="match status" value="1"/>
</dbReference>
<dbReference type="Proteomes" id="UP000054686">
    <property type="component" value="Unassembled WGS sequence"/>
</dbReference>
<dbReference type="InterPro" id="IPR000415">
    <property type="entry name" value="Nitroreductase-like"/>
</dbReference>
<gene>
    <name evidence="7" type="ORF">APY09_05085</name>
</gene>
<dbReference type="PANTHER" id="PTHR43673:SF2">
    <property type="entry name" value="NITROREDUCTASE"/>
    <property type="match status" value="1"/>
</dbReference>
<organism evidence="7 8">
    <name type="scientific">Schaalia odontolytica</name>
    <dbReference type="NCBI Taxonomy" id="1660"/>
    <lineage>
        <taxon>Bacteria</taxon>
        <taxon>Bacillati</taxon>
        <taxon>Actinomycetota</taxon>
        <taxon>Actinomycetes</taxon>
        <taxon>Actinomycetales</taxon>
        <taxon>Actinomycetaceae</taxon>
        <taxon>Schaalia</taxon>
    </lineage>
</organism>
<evidence type="ECO:0000256" key="5">
    <source>
        <dbReference type="ARBA" id="ARBA00023002"/>
    </source>
</evidence>